<reference evidence="3" key="1">
    <citation type="journal article" date="2021" name="Proc. Natl. Acad. Sci. U.S.A.">
        <title>A Catalog of Tens of Thousands of Viruses from Human Metagenomes Reveals Hidden Associations with Chronic Diseases.</title>
        <authorList>
            <person name="Tisza M.J."/>
            <person name="Buck C.B."/>
        </authorList>
    </citation>
    <scope>NUCLEOTIDE SEQUENCE</scope>
    <source>
        <strain evidence="3">CtKkB1</strain>
    </source>
</reference>
<protein>
    <submittedName>
        <fullName evidence="3">Large Terminase</fullName>
    </submittedName>
</protein>
<feature type="domain" description="Terminase large subunit-like ATPase" evidence="1">
    <location>
        <begin position="82"/>
        <end position="255"/>
    </location>
</feature>
<dbReference type="Pfam" id="PF03354">
    <property type="entry name" value="TerL_ATPase"/>
    <property type="match status" value="1"/>
</dbReference>
<dbReference type="Pfam" id="PF20441">
    <property type="entry name" value="TerL_nuclease"/>
    <property type="match status" value="1"/>
</dbReference>
<dbReference type="PANTHER" id="PTHR41287">
    <property type="match status" value="1"/>
</dbReference>
<feature type="domain" description="Terminase large subunit-like endonuclease" evidence="2">
    <location>
        <begin position="265"/>
        <end position="555"/>
    </location>
</feature>
<dbReference type="InterPro" id="IPR027417">
    <property type="entry name" value="P-loop_NTPase"/>
</dbReference>
<dbReference type="GO" id="GO:0004519">
    <property type="term" value="F:endonuclease activity"/>
    <property type="evidence" value="ECO:0007669"/>
    <property type="project" value="InterPro"/>
</dbReference>
<organism evidence="3">
    <name type="scientific">Myoviridae sp. ctKkB1</name>
    <dbReference type="NCBI Taxonomy" id="2825081"/>
    <lineage>
        <taxon>Viruses</taxon>
        <taxon>Duplodnaviria</taxon>
        <taxon>Heunggongvirae</taxon>
        <taxon>Uroviricota</taxon>
        <taxon>Caudoviricetes</taxon>
    </lineage>
</organism>
<evidence type="ECO:0000259" key="1">
    <source>
        <dbReference type="Pfam" id="PF03354"/>
    </source>
</evidence>
<evidence type="ECO:0000259" key="2">
    <source>
        <dbReference type="Pfam" id="PF20441"/>
    </source>
</evidence>
<dbReference type="InterPro" id="IPR046461">
    <property type="entry name" value="TerL_ATPase"/>
</dbReference>
<dbReference type="InterPro" id="IPR005021">
    <property type="entry name" value="Terminase_largesu-like"/>
</dbReference>
<proteinExistence type="predicted"/>
<name>A0A8S5V4N1_9CAUD</name>
<dbReference type="EMBL" id="BK016195">
    <property type="protein sequence ID" value="DAG01571.1"/>
    <property type="molecule type" value="Genomic_DNA"/>
</dbReference>
<dbReference type="Gene3D" id="3.40.50.300">
    <property type="entry name" value="P-loop containing nucleotide triphosphate hydrolases"/>
    <property type="match status" value="1"/>
</dbReference>
<dbReference type="PANTHER" id="PTHR41287:SF1">
    <property type="entry name" value="PROTEIN YMFN"/>
    <property type="match status" value="1"/>
</dbReference>
<evidence type="ECO:0000313" key="3">
    <source>
        <dbReference type="EMBL" id="DAG01571.1"/>
    </source>
</evidence>
<dbReference type="InterPro" id="IPR046462">
    <property type="entry name" value="TerL_nuclease"/>
</dbReference>
<sequence length="579" mass="65789">MSAVMRVQDRATLHAERVVSGQEPSCLTHRMACERHLNEIAKQGTKEFPFVWCPEKSEKILRYAEMLTIAEGAQPRPVRLHDFQCFDLGVPFGWVHAETGFRRIRRKYKSVARQNGKTFENGITGSYIANWGGYNFGKLFTAATKKRQARIAWEEIQKFITVDKDLQALFDVKDYKSLIIAKRTGCTIEALSRESGLDDGFRAIFCSVDEIHQHKDNGIYKALYNGQASLDEALISMITTRGKSLNSFCREMDDYCLQILAGTAEADDFFVDIYTLDKEDDPFDESVWYKANPHLVTVPSALEQLRRDAQTAKQMGGFEMSDYMTKRQNLWYEYGDTQYITPNEWKLGRTEMTIENMRGRRCFAGLDLSSGGDLTSLALLFPLDDGKIYVWSHSYIPAKRLEEHIITDTAPYDVWAKSGLLTPSEAVGGLKNDYLQIVADLKELQEKFEINIACIGYDPHNADAFLEELDTLGAPLLEVKQSARFLSDTTVDFALEVKAGNVLYDQRNALMSWSIVNAKKTKNSFGEIKVDKEVNARHARIDVVDAIIDAHVAYRKSSKEEAPDYETVVEDYLKKMGWA</sequence>
<accession>A0A8S5V4N1</accession>